<keyword evidence="4" id="KW-0963">Cytoplasm</keyword>
<protein>
    <recommendedName>
        <fullName evidence="3">16S rRNA (cytosine(967)-C(5))-methyltransferase</fullName>
        <ecNumber evidence="3">2.1.1.176</ecNumber>
    </recommendedName>
    <alternativeName>
        <fullName evidence="10">16S rRNA m5C967 methyltransferase</fullName>
    </alternativeName>
    <alternativeName>
        <fullName evidence="11">rRNA (cytosine-C(5)-)-methyltransferase RsmB</fullName>
    </alternativeName>
</protein>
<evidence type="ECO:0000256" key="3">
    <source>
        <dbReference type="ARBA" id="ARBA00012140"/>
    </source>
</evidence>
<dbReference type="PANTHER" id="PTHR22807">
    <property type="entry name" value="NOP2 YEAST -RELATED NOL1/NOP2/FMU SUN DOMAIN-CONTAINING"/>
    <property type="match status" value="1"/>
</dbReference>
<dbReference type="Gene3D" id="1.10.940.10">
    <property type="entry name" value="NusB-like"/>
    <property type="match status" value="1"/>
</dbReference>
<feature type="binding site" evidence="13">
    <location>
        <position position="327"/>
    </location>
    <ligand>
        <name>S-adenosyl-L-methionine</name>
        <dbReference type="ChEBI" id="CHEBI:59789"/>
    </ligand>
</feature>
<evidence type="ECO:0000256" key="2">
    <source>
        <dbReference type="ARBA" id="ARBA00004496"/>
    </source>
</evidence>
<dbReference type="RefSeq" id="WP_073123393.1">
    <property type="nucleotide sequence ID" value="NZ_BAABCH010000028.1"/>
</dbReference>
<dbReference type="AlphaFoldDB" id="A0A1M5JVD0"/>
<sequence>MRAREIGFKVLYDIEKNNNYSNISINKHFKDLDIKDIDRGLATELIYGVIENKYYLDYIINKLSKIKTKKMSAYVKILLRMGIYQILFLDSVSDYAAVNETVNLVKKYDKRSSGFVNAILRNVIRGKDNIKTIEEKDKLKYLSIKYSYNPWIIKNCIEKFGIEFTEDLLEANSEKPSIYIRVNTLKIDRDTLMKQLEDLDVKCYKVSGIEEAIRVENLKNIENNKLFKEGLFTIQDISSMLVGKVINPSENSKVIDVCSAPGGKSTHIATLMKNTGNVVSRDIFEHKLKLIKSSVDRLGLKNIEVEKFDATRLDNNSIEKFDYVLADVPCSGMGIIRRKPEIKYKEEKEIKDITIIQKKILDNASRYVKIGGIIVYSTCTIFDTENIDIVKKFIEENENFELVKIDEVNVDLENQEKGYLKIYPNIHGMDGFFIAKLKRIR</sequence>
<dbReference type="InterPro" id="IPR006027">
    <property type="entry name" value="NusB_RsmB_TIM44"/>
</dbReference>
<gene>
    <name evidence="15" type="ORF">SAMN04488530_10225</name>
</gene>
<dbReference type="NCBIfam" id="NF011494">
    <property type="entry name" value="PRK14902.1"/>
    <property type="match status" value="1"/>
</dbReference>
<dbReference type="Gene3D" id="3.40.50.150">
    <property type="entry name" value="Vaccinia Virus protein VP39"/>
    <property type="match status" value="1"/>
</dbReference>
<reference evidence="16" key="1">
    <citation type="submission" date="2016-11" db="EMBL/GenBank/DDBJ databases">
        <authorList>
            <person name="Varghese N."/>
            <person name="Submissions S."/>
        </authorList>
    </citation>
    <scope>NUCLEOTIDE SEQUENCE [LARGE SCALE GENOMIC DNA]</scope>
    <source>
        <strain evidence="16">DSM 2635</strain>
    </source>
</reference>
<dbReference type="InterPro" id="IPR029063">
    <property type="entry name" value="SAM-dependent_MTases_sf"/>
</dbReference>
<dbReference type="CDD" id="cd02440">
    <property type="entry name" value="AdoMet_MTases"/>
    <property type="match status" value="1"/>
</dbReference>
<dbReference type="Pfam" id="PF01189">
    <property type="entry name" value="Methyltr_RsmB-F"/>
    <property type="match status" value="1"/>
</dbReference>
<dbReference type="GO" id="GO:0005737">
    <property type="term" value="C:cytoplasm"/>
    <property type="evidence" value="ECO:0007669"/>
    <property type="project" value="UniProtKB-SubCell"/>
</dbReference>
<dbReference type="STRING" id="1121321.SAMN04488530_10225"/>
<name>A0A1M5JVD0_9FIRM</name>
<dbReference type="PRINTS" id="PR02008">
    <property type="entry name" value="RCMTFAMILY"/>
</dbReference>
<feature type="binding site" evidence="13">
    <location>
        <begin position="258"/>
        <end position="264"/>
    </location>
    <ligand>
        <name>S-adenosyl-L-methionine</name>
        <dbReference type="ChEBI" id="CHEBI:59789"/>
    </ligand>
</feature>
<evidence type="ECO:0000256" key="5">
    <source>
        <dbReference type="ARBA" id="ARBA00022552"/>
    </source>
</evidence>
<dbReference type="Pfam" id="PF01029">
    <property type="entry name" value="NusB"/>
    <property type="match status" value="1"/>
</dbReference>
<dbReference type="NCBIfam" id="TIGR00563">
    <property type="entry name" value="rsmB"/>
    <property type="match status" value="1"/>
</dbReference>
<evidence type="ECO:0000256" key="4">
    <source>
        <dbReference type="ARBA" id="ARBA00022490"/>
    </source>
</evidence>
<dbReference type="InterPro" id="IPR054728">
    <property type="entry name" value="RsmB-like_ferredoxin"/>
</dbReference>
<evidence type="ECO:0000256" key="9">
    <source>
        <dbReference type="ARBA" id="ARBA00022884"/>
    </source>
</evidence>
<evidence type="ECO:0000256" key="1">
    <source>
        <dbReference type="ARBA" id="ARBA00002724"/>
    </source>
</evidence>
<evidence type="ECO:0000256" key="6">
    <source>
        <dbReference type="ARBA" id="ARBA00022603"/>
    </source>
</evidence>
<dbReference type="EMBL" id="FQWX01000002">
    <property type="protein sequence ID" value="SHG44219.1"/>
    <property type="molecule type" value="Genomic_DNA"/>
</dbReference>
<dbReference type="InterPro" id="IPR001678">
    <property type="entry name" value="MeTrfase_RsmB-F_NOP2_dom"/>
</dbReference>
<feature type="binding site" evidence="13">
    <location>
        <position position="282"/>
    </location>
    <ligand>
        <name>S-adenosyl-L-methionine</name>
        <dbReference type="ChEBI" id="CHEBI:59789"/>
    </ligand>
</feature>
<dbReference type="SUPFAM" id="SSF53335">
    <property type="entry name" value="S-adenosyl-L-methionine-dependent methyltransferases"/>
    <property type="match status" value="1"/>
</dbReference>
<feature type="domain" description="SAM-dependent MTase RsmB/NOP-type" evidence="14">
    <location>
        <begin position="168"/>
        <end position="440"/>
    </location>
</feature>
<feature type="active site" description="Nucleophile" evidence="13">
    <location>
        <position position="379"/>
    </location>
</feature>
<dbReference type="InterPro" id="IPR004573">
    <property type="entry name" value="rRNA_ssu_MeTfrase_B"/>
</dbReference>
<keyword evidence="5" id="KW-0698">rRNA processing</keyword>
<evidence type="ECO:0000259" key="14">
    <source>
        <dbReference type="PROSITE" id="PS51686"/>
    </source>
</evidence>
<dbReference type="Pfam" id="PF22458">
    <property type="entry name" value="RsmF-B_ferredox"/>
    <property type="match status" value="1"/>
</dbReference>
<dbReference type="InterPro" id="IPR023267">
    <property type="entry name" value="RCMT"/>
</dbReference>
<dbReference type="SUPFAM" id="SSF48013">
    <property type="entry name" value="NusB-like"/>
    <property type="match status" value="1"/>
</dbReference>
<dbReference type="GO" id="GO:0003723">
    <property type="term" value="F:RNA binding"/>
    <property type="evidence" value="ECO:0007669"/>
    <property type="project" value="UniProtKB-UniRule"/>
</dbReference>
<keyword evidence="16" id="KW-1185">Reference proteome</keyword>
<accession>A0A1M5JVD0</accession>
<comment type="similarity">
    <text evidence="13">Belongs to the class I-like SAM-binding methyltransferase superfamily. RsmB/NOP family.</text>
</comment>
<keyword evidence="8 13" id="KW-0949">S-adenosyl-L-methionine</keyword>
<dbReference type="InterPro" id="IPR049560">
    <property type="entry name" value="MeTrfase_RsmB-F_NOP2_cat"/>
</dbReference>
<comment type="catalytic activity">
    <reaction evidence="12">
        <text>cytidine(967) in 16S rRNA + S-adenosyl-L-methionine = 5-methylcytidine(967) in 16S rRNA + S-adenosyl-L-homocysteine + H(+)</text>
        <dbReference type="Rhea" id="RHEA:42748"/>
        <dbReference type="Rhea" id="RHEA-COMP:10219"/>
        <dbReference type="Rhea" id="RHEA-COMP:10220"/>
        <dbReference type="ChEBI" id="CHEBI:15378"/>
        <dbReference type="ChEBI" id="CHEBI:57856"/>
        <dbReference type="ChEBI" id="CHEBI:59789"/>
        <dbReference type="ChEBI" id="CHEBI:74483"/>
        <dbReference type="ChEBI" id="CHEBI:82748"/>
        <dbReference type="EC" id="2.1.1.176"/>
    </reaction>
</comment>
<evidence type="ECO:0000256" key="13">
    <source>
        <dbReference type="PROSITE-ProRule" id="PRU01023"/>
    </source>
</evidence>
<dbReference type="PROSITE" id="PS51686">
    <property type="entry name" value="SAM_MT_RSMB_NOP"/>
    <property type="match status" value="1"/>
</dbReference>
<evidence type="ECO:0000256" key="11">
    <source>
        <dbReference type="ARBA" id="ARBA00031088"/>
    </source>
</evidence>
<comment type="subcellular location">
    <subcellularLocation>
        <location evidence="2">Cytoplasm</location>
    </subcellularLocation>
</comment>
<dbReference type="Proteomes" id="UP000243255">
    <property type="component" value="Unassembled WGS sequence"/>
</dbReference>
<dbReference type="OrthoDB" id="9810297at2"/>
<proteinExistence type="inferred from homology"/>
<dbReference type="InterPro" id="IPR035926">
    <property type="entry name" value="NusB-like_sf"/>
</dbReference>
<dbReference type="GO" id="GO:0006355">
    <property type="term" value="P:regulation of DNA-templated transcription"/>
    <property type="evidence" value="ECO:0007669"/>
    <property type="project" value="InterPro"/>
</dbReference>
<keyword evidence="6 13" id="KW-0489">Methyltransferase</keyword>
<dbReference type="PANTHER" id="PTHR22807:SF53">
    <property type="entry name" value="RIBOSOMAL RNA SMALL SUBUNIT METHYLTRANSFERASE B-RELATED"/>
    <property type="match status" value="1"/>
</dbReference>
<dbReference type="EC" id="2.1.1.176" evidence="3"/>
<evidence type="ECO:0000256" key="8">
    <source>
        <dbReference type="ARBA" id="ARBA00022691"/>
    </source>
</evidence>
<evidence type="ECO:0000256" key="7">
    <source>
        <dbReference type="ARBA" id="ARBA00022679"/>
    </source>
</evidence>
<keyword evidence="9 13" id="KW-0694">RNA-binding</keyword>
<dbReference type="FunFam" id="3.30.70.1170:FF:000003">
    <property type="entry name" value="16S rRNA (Cytosine(967)-C(5))-methyltransferase RsmB"/>
    <property type="match status" value="1"/>
</dbReference>
<evidence type="ECO:0000256" key="10">
    <source>
        <dbReference type="ARBA" id="ARBA00030399"/>
    </source>
</evidence>
<evidence type="ECO:0000256" key="12">
    <source>
        <dbReference type="ARBA" id="ARBA00047283"/>
    </source>
</evidence>
<dbReference type="FunFam" id="3.40.50.150:FF:000022">
    <property type="entry name" value="Ribosomal RNA small subunit methyltransferase B"/>
    <property type="match status" value="1"/>
</dbReference>
<evidence type="ECO:0000313" key="15">
    <source>
        <dbReference type="EMBL" id="SHG44219.1"/>
    </source>
</evidence>
<feature type="binding site" evidence="13">
    <location>
        <position position="309"/>
    </location>
    <ligand>
        <name>S-adenosyl-L-methionine</name>
        <dbReference type="ChEBI" id="CHEBI:59789"/>
    </ligand>
</feature>
<evidence type="ECO:0000313" key="16">
    <source>
        <dbReference type="Proteomes" id="UP000243255"/>
    </source>
</evidence>
<organism evidence="15 16">
    <name type="scientific">Asaccharospora irregularis DSM 2635</name>
    <dbReference type="NCBI Taxonomy" id="1121321"/>
    <lineage>
        <taxon>Bacteria</taxon>
        <taxon>Bacillati</taxon>
        <taxon>Bacillota</taxon>
        <taxon>Clostridia</taxon>
        <taxon>Peptostreptococcales</taxon>
        <taxon>Peptostreptococcaceae</taxon>
        <taxon>Asaccharospora</taxon>
    </lineage>
</organism>
<keyword evidence="7 13" id="KW-0808">Transferase</keyword>
<dbReference type="GO" id="GO:0008649">
    <property type="term" value="F:rRNA methyltransferase activity"/>
    <property type="evidence" value="ECO:0007669"/>
    <property type="project" value="InterPro"/>
</dbReference>
<comment type="function">
    <text evidence="1">Specifically methylates the cytosine at position 967 (m5C967) of 16S rRNA.</text>
</comment>
<dbReference type="Gene3D" id="3.30.70.1170">
    <property type="entry name" value="Sun protein, domain 3"/>
    <property type="match status" value="1"/>
</dbReference>